<dbReference type="InterPro" id="IPR050490">
    <property type="entry name" value="Bact_solute-bd_prot1"/>
</dbReference>
<dbReference type="KEGG" id="ssm:Spirs_3360"/>
<keyword evidence="5" id="KW-1185">Reference proteome</keyword>
<keyword evidence="3" id="KW-0732">Signal</keyword>
<dbReference type="Gene3D" id="3.40.190.10">
    <property type="entry name" value="Periplasmic binding protein-like II"/>
    <property type="match status" value="2"/>
</dbReference>
<accession>E1RAT6</accession>
<evidence type="ECO:0000313" key="5">
    <source>
        <dbReference type="Proteomes" id="UP000002318"/>
    </source>
</evidence>
<dbReference type="SUPFAM" id="SSF53850">
    <property type="entry name" value="Periplasmic binding protein-like II"/>
    <property type="match status" value="1"/>
</dbReference>
<gene>
    <name evidence="4" type="ordered locus">Spirs_3360</name>
</gene>
<evidence type="ECO:0000313" key="4">
    <source>
        <dbReference type="EMBL" id="ADK82454.1"/>
    </source>
</evidence>
<dbReference type="PANTHER" id="PTHR43649">
    <property type="entry name" value="ARABINOSE-BINDING PROTEIN-RELATED"/>
    <property type="match status" value="1"/>
</dbReference>
<dbReference type="PANTHER" id="PTHR43649:SF12">
    <property type="entry name" value="DIACETYLCHITOBIOSE BINDING PROTEIN DASA"/>
    <property type="match status" value="1"/>
</dbReference>
<comment type="similarity">
    <text evidence="2">Belongs to the bacterial solute-binding protein 1 family.</text>
</comment>
<dbReference type="Proteomes" id="UP000002318">
    <property type="component" value="Chromosome"/>
</dbReference>
<organism evidence="4 5">
    <name type="scientific">Sediminispirochaeta smaragdinae (strain DSM 11293 / JCM 15392 / SEBR 4228)</name>
    <name type="common">Spirochaeta smaragdinae</name>
    <dbReference type="NCBI Taxonomy" id="573413"/>
    <lineage>
        <taxon>Bacteria</taxon>
        <taxon>Pseudomonadati</taxon>
        <taxon>Spirochaetota</taxon>
        <taxon>Spirochaetia</taxon>
        <taxon>Spirochaetales</taxon>
        <taxon>Spirochaetaceae</taxon>
        <taxon>Sediminispirochaeta</taxon>
    </lineage>
</organism>
<evidence type="ECO:0000256" key="2">
    <source>
        <dbReference type="ARBA" id="ARBA00008520"/>
    </source>
</evidence>
<proteinExistence type="inferred from homology"/>
<dbReference type="eggNOG" id="COG1653">
    <property type="taxonomic scope" value="Bacteria"/>
</dbReference>
<feature type="chain" id="PRO_5003150709" evidence="3">
    <location>
        <begin position="25"/>
        <end position="444"/>
    </location>
</feature>
<protein>
    <submittedName>
        <fullName evidence="4">Extracellular solute-binding protein family 1</fullName>
    </submittedName>
</protein>
<dbReference type="EMBL" id="CP002116">
    <property type="protein sequence ID" value="ADK82454.1"/>
    <property type="molecule type" value="Genomic_DNA"/>
</dbReference>
<comment type="subcellular location">
    <subcellularLocation>
        <location evidence="1">Periplasm</location>
    </subcellularLocation>
</comment>
<dbReference type="RefSeq" id="WP_013255913.1">
    <property type="nucleotide sequence ID" value="NC_014364.1"/>
</dbReference>
<dbReference type="STRING" id="573413.Spirs_3360"/>
<dbReference type="InterPro" id="IPR006059">
    <property type="entry name" value="SBP"/>
</dbReference>
<name>E1RAT6_SEDSS</name>
<dbReference type="HOGENOM" id="CLU_031285_9_3_12"/>
<dbReference type="Pfam" id="PF01547">
    <property type="entry name" value="SBP_bac_1"/>
    <property type="match status" value="1"/>
</dbReference>
<reference evidence="4 5" key="1">
    <citation type="journal article" date="2010" name="Stand. Genomic Sci.">
        <title>Complete genome sequence of Spirochaeta smaragdinae type strain (SEBR 4228).</title>
        <authorList>
            <person name="Mavromatis K."/>
            <person name="Yasawong M."/>
            <person name="Chertkov O."/>
            <person name="Lapidus A."/>
            <person name="Lucas S."/>
            <person name="Nolan M."/>
            <person name="Del Rio T.G."/>
            <person name="Tice H."/>
            <person name="Cheng J.F."/>
            <person name="Pitluck S."/>
            <person name="Liolios K."/>
            <person name="Ivanova N."/>
            <person name="Tapia R."/>
            <person name="Han C."/>
            <person name="Bruce D."/>
            <person name="Goodwin L."/>
            <person name="Pati A."/>
            <person name="Chen A."/>
            <person name="Palaniappan K."/>
            <person name="Land M."/>
            <person name="Hauser L."/>
            <person name="Chang Y.J."/>
            <person name="Jeffries C.D."/>
            <person name="Detter J.C."/>
            <person name="Rohde M."/>
            <person name="Brambilla E."/>
            <person name="Spring S."/>
            <person name="Goker M."/>
            <person name="Sikorski J."/>
            <person name="Woyke T."/>
            <person name="Bristow J."/>
            <person name="Eisen J.A."/>
            <person name="Markowitz V."/>
            <person name="Hugenholtz P."/>
            <person name="Klenk H.P."/>
            <person name="Kyrpides N.C."/>
        </authorList>
    </citation>
    <scope>NUCLEOTIDE SEQUENCE [LARGE SCALE GENOMIC DNA]</scope>
    <source>
        <strain evidence="5">DSM 11293 / JCM 15392 / SEBR 4228</strain>
    </source>
</reference>
<dbReference type="GO" id="GO:0042597">
    <property type="term" value="C:periplasmic space"/>
    <property type="evidence" value="ECO:0007669"/>
    <property type="project" value="UniProtKB-SubCell"/>
</dbReference>
<sequence>MRLRSFAAISAGLVLLIGSANLWASGSSEDGGGDGSVTVTLVSERGSHTEAWKTQMEGFEATSGVHLDLTQFPYANYRDQLLLSYTSGSSDYDVPYVSLLWYPSFVTSGYIQPINEFLTRNPGIEKDMPGLASGTIDGNLYFVPYMNEVGGIVYRTDLFNDPAEQAAFRERYGYDLQPPANLEQYVDVAEFFNRPPELYGVSLMGTRSIFLATHFMNRLWAYGGELLDDEMRPVYNSELGVRALEEAAAMFDYASDASLTYDFQEALAEFSAGRSAMAEVWTTSMFAFNDPESSQVAGKCSFVGFPRPAGEEHEIRRRLFISWGFVVSSDIDNKDAALSWIEHAVQPNNLAAAAPVGTIPTRLSALEDAELIKEMPWIPAFREALAGCEPTPIAPLIPEGMTIVVNHVAVAVSEFIAGTGSAKELLDAAAEQTYELLEKNGYYE</sequence>
<evidence type="ECO:0000256" key="1">
    <source>
        <dbReference type="ARBA" id="ARBA00004418"/>
    </source>
</evidence>
<dbReference type="AlphaFoldDB" id="E1RAT6"/>
<feature type="signal peptide" evidence="3">
    <location>
        <begin position="1"/>
        <end position="24"/>
    </location>
</feature>
<evidence type="ECO:0000256" key="3">
    <source>
        <dbReference type="SAM" id="SignalP"/>
    </source>
</evidence>
<dbReference type="OrthoDB" id="9795467at2"/>